<dbReference type="EMBL" id="JACYNN010000028">
    <property type="protein sequence ID" value="MBD8108952.1"/>
    <property type="molecule type" value="Genomic_DNA"/>
</dbReference>
<organism evidence="1 2">
    <name type="scientific">Erwinia persicina</name>
    <dbReference type="NCBI Taxonomy" id="55211"/>
    <lineage>
        <taxon>Bacteria</taxon>
        <taxon>Pseudomonadati</taxon>
        <taxon>Pseudomonadota</taxon>
        <taxon>Gammaproteobacteria</taxon>
        <taxon>Enterobacterales</taxon>
        <taxon>Erwiniaceae</taxon>
        <taxon>Erwinia</taxon>
    </lineage>
</organism>
<dbReference type="CDD" id="cd00093">
    <property type="entry name" value="HTH_XRE"/>
    <property type="match status" value="1"/>
</dbReference>
<comment type="caution">
    <text evidence="1">The sequence shown here is derived from an EMBL/GenBank/DDBJ whole genome shotgun (WGS) entry which is preliminary data.</text>
</comment>
<dbReference type="Gene3D" id="1.10.260.40">
    <property type="entry name" value="lambda repressor-like DNA-binding domains"/>
    <property type="match status" value="1"/>
</dbReference>
<dbReference type="InterPro" id="IPR010982">
    <property type="entry name" value="Lambda_DNA-bd_dom_sf"/>
</dbReference>
<name>A0ABR9A0F4_9GAMM</name>
<evidence type="ECO:0000313" key="1">
    <source>
        <dbReference type="EMBL" id="MBD8108952.1"/>
    </source>
</evidence>
<dbReference type="Proteomes" id="UP000661012">
    <property type="component" value="Unassembled WGS sequence"/>
</dbReference>
<keyword evidence="2" id="KW-1185">Reference proteome</keyword>
<protein>
    <submittedName>
        <fullName evidence="1">Helix-turn-helix transcriptional regulator</fullName>
    </submittedName>
</protein>
<reference evidence="1 2" key="1">
    <citation type="journal article" date="2020" name="FEMS Microbiol. Ecol.">
        <title>Temporal dynamics of bacterial communities during seed development and maturation.</title>
        <authorList>
            <person name="Chesneau G."/>
            <person name="Torres-Cortes G."/>
            <person name="Briand M."/>
            <person name="Darrasse A."/>
            <person name="Preveaux A."/>
            <person name="Marais C."/>
            <person name="Jacques M.A."/>
            <person name="Shade A."/>
            <person name="Barret M."/>
        </authorList>
    </citation>
    <scope>NUCLEOTIDE SEQUENCE [LARGE SCALE GENOMIC DNA]</scope>
    <source>
        <strain evidence="1 2">CFBP13732</strain>
    </source>
</reference>
<dbReference type="SUPFAM" id="SSF47413">
    <property type="entry name" value="lambda repressor-like DNA-binding domains"/>
    <property type="match status" value="1"/>
</dbReference>
<accession>A0ABR9A0F4</accession>
<evidence type="ECO:0000313" key="2">
    <source>
        <dbReference type="Proteomes" id="UP000661012"/>
    </source>
</evidence>
<proteinExistence type="predicted"/>
<sequence length="83" mass="9652">MALKCRICTLNVKSAHDSELRLHIFRLWRRGLNWTQERAAEELGICLRTYKNYEKDGPPQMAVLATEALSLRHDRSRSSTPLQ</sequence>
<dbReference type="InterPro" id="IPR001387">
    <property type="entry name" value="Cro/C1-type_HTH"/>
</dbReference>
<gene>
    <name evidence="1" type="ORF">IFT93_21510</name>
</gene>